<dbReference type="AlphaFoldDB" id="A0A2S6IMA3"/>
<comment type="caution">
    <text evidence="3">The sequence shown here is derived from an EMBL/GenBank/DDBJ whole genome shotgun (WGS) entry which is preliminary data.</text>
</comment>
<keyword evidence="2" id="KW-0812">Transmembrane</keyword>
<evidence type="ECO:0000256" key="2">
    <source>
        <dbReference type="SAM" id="Phobius"/>
    </source>
</evidence>
<organism evidence="3 4">
    <name type="scientific">Kineococcus xinjiangensis</name>
    <dbReference type="NCBI Taxonomy" id="512762"/>
    <lineage>
        <taxon>Bacteria</taxon>
        <taxon>Bacillati</taxon>
        <taxon>Actinomycetota</taxon>
        <taxon>Actinomycetes</taxon>
        <taxon>Kineosporiales</taxon>
        <taxon>Kineosporiaceae</taxon>
        <taxon>Kineococcus</taxon>
    </lineage>
</organism>
<name>A0A2S6IMA3_9ACTN</name>
<gene>
    <name evidence="3" type="ORF">CLV92_106107</name>
</gene>
<dbReference type="EMBL" id="PTJD01000006">
    <property type="protein sequence ID" value="PPK95286.1"/>
    <property type="molecule type" value="Genomic_DNA"/>
</dbReference>
<feature type="compositionally biased region" description="Low complexity" evidence="1">
    <location>
        <begin position="47"/>
        <end position="59"/>
    </location>
</feature>
<sequence>MEGVSRPVGGRAGTGLRGAVPRRSDPRGARVRAGTGAPSVQVGPGRADASSAMSDTASAPRRSPVAPDPVRCPSCSARVRPRQEWCSLCHAALRPEPAVAPVPSAAPPAAGPAEPVGSAPGDPAPTAFPAGAEGEQLDLFADGPGAGGERPDVDAVAERLLAELAASTSRPVAASRGRQALMAAGGAAALTALILLVLTIVGLLV</sequence>
<evidence type="ECO:0000313" key="4">
    <source>
        <dbReference type="Proteomes" id="UP000239485"/>
    </source>
</evidence>
<feature type="region of interest" description="Disordered" evidence="1">
    <location>
        <begin position="99"/>
        <end position="130"/>
    </location>
</feature>
<accession>A0A2S6IMA3</accession>
<protein>
    <submittedName>
        <fullName evidence="3">Uncharacterized protein</fullName>
    </submittedName>
</protein>
<keyword evidence="4" id="KW-1185">Reference proteome</keyword>
<dbReference type="Proteomes" id="UP000239485">
    <property type="component" value="Unassembled WGS sequence"/>
</dbReference>
<feature type="region of interest" description="Disordered" evidence="1">
    <location>
        <begin position="1"/>
        <end position="71"/>
    </location>
</feature>
<feature type="compositionally biased region" description="Pro residues" evidence="1">
    <location>
        <begin position="99"/>
        <end position="110"/>
    </location>
</feature>
<feature type="compositionally biased region" description="Low complexity" evidence="1">
    <location>
        <begin position="111"/>
        <end position="121"/>
    </location>
</feature>
<proteinExistence type="predicted"/>
<evidence type="ECO:0000313" key="3">
    <source>
        <dbReference type="EMBL" id="PPK95286.1"/>
    </source>
</evidence>
<evidence type="ECO:0000256" key="1">
    <source>
        <dbReference type="SAM" id="MobiDB-lite"/>
    </source>
</evidence>
<keyword evidence="2" id="KW-0472">Membrane</keyword>
<keyword evidence="2" id="KW-1133">Transmembrane helix</keyword>
<reference evidence="3 4" key="1">
    <citation type="submission" date="2018-02" db="EMBL/GenBank/DDBJ databases">
        <title>Genomic Encyclopedia of Archaeal and Bacterial Type Strains, Phase II (KMG-II): from individual species to whole genera.</title>
        <authorList>
            <person name="Goeker M."/>
        </authorList>
    </citation>
    <scope>NUCLEOTIDE SEQUENCE [LARGE SCALE GENOMIC DNA]</scope>
    <source>
        <strain evidence="3 4">DSM 22857</strain>
    </source>
</reference>
<feature type="transmembrane region" description="Helical" evidence="2">
    <location>
        <begin position="180"/>
        <end position="204"/>
    </location>
</feature>